<dbReference type="Gene3D" id="3.90.180.10">
    <property type="entry name" value="Medium-chain alcohol dehydrogenases, catalytic domain"/>
    <property type="match status" value="1"/>
</dbReference>
<evidence type="ECO:0000313" key="3">
    <source>
        <dbReference type="Proteomes" id="UP000028058"/>
    </source>
</evidence>
<sequence length="129" mass="13735">MLTAAGRPSPEEIAALRLPESCRAVTLHKADTGMFDGMAGPDKDPRKSLHVDEVPVPGLGPGEALVAVMASSVNYNTVWSAIFEPVPTFGFLERYGRLSPLTKRHDLPYHIIGSDLSGVVLRTGPGVNA</sequence>
<dbReference type="InterPro" id="IPR011032">
    <property type="entry name" value="GroES-like_sf"/>
</dbReference>
<dbReference type="EMBL" id="JNAD02000028">
    <property type="protein sequence ID" value="RKM89853.1"/>
    <property type="molecule type" value="Genomic_DNA"/>
</dbReference>
<evidence type="ECO:0000256" key="1">
    <source>
        <dbReference type="ARBA" id="ARBA00022857"/>
    </source>
</evidence>
<protein>
    <submittedName>
        <fullName evidence="2">Crotonyl-CoA carboxylase/reductase</fullName>
    </submittedName>
</protein>
<keyword evidence="3" id="KW-1185">Reference proteome</keyword>
<dbReference type="Proteomes" id="UP000028058">
    <property type="component" value="Unassembled WGS sequence"/>
</dbReference>
<dbReference type="AlphaFoldDB" id="A0A3M8ERZ8"/>
<accession>A0A3M8ERZ8</accession>
<name>A0A3M8ERZ8_9ACTN</name>
<feature type="non-terminal residue" evidence="2">
    <location>
        <position position="129"/>
    </location>
</feature>
<dbReference type="InterPro" id="IPR051603">
    <property type="entry name" value="Zinc-ADH_QOR/CCCR"/>
</dbReference>
<dbReference type="PANTHER" id="PTHR44154">
    <property type="entry name" value="QUINONE OXIDOREDUCTASE"/>
    <property type="match status" value="1"/>
</dbReference>
<comment type="caution">
    <text evidence="2">The sequence shown here is derived from an EMBL/GenBank/DDBJ whole genome shotgun (WGS) entry which is preliminary data.</text>
</comment>
<reference evidence="2 3" key="1">
    <citation type="journal article" date="2014" name="Genome Announc.">
        <title>Draft Genome Sequence of Streptomyces fradiae ATCC 19609, a Strain Highly Sensitive to Antibiotics.</title>
        <authorList>
            <person name="Bekker O.B."/>
            <person name="Klimina K.M."/>
            <person name="Vatlin A.A."/>
            <person name="Zakharevich N.V."/>
            <person name="Kasianov A.S."/>
            <person name="Danilenko V.N."/>
        </authorList>
    </citation>
    <scope>NUCLEOTIDE SEQUENCE [LARGE SCALE GENOMIC DNA]</scope>
    <source>
        <strain evidence="2 3">ATCC 19609</strain>
    </source>
</reference>
<evidence type="ECO:0000313" key="2">
    <source>
        <dbReference type="EMBL" id="RKM89853.1"/>
    </source>
</evidence>
<dbReference type="PANTHER" id="PTHR44154:SF1">
    <property type="entry name" value="QUINONE OXIDOREDUCTASE"/>
    <property type="match status" value="1"/>
</dbReference>
<proteinExistence type="predicted"/>
<gene>
    <name evidence="2" type="ORF">SFRA_032600</name>
</gene>
<organism evidence="2 3">
    <name type="scientific">Streptomyces xinghaiensis</name>
    <dbReference type="NCBI Taxonomy" id="1038928"/>
    <lineage>
        <taxon>Bacteria</taxon>
        <taxon>Bacillati</taxon>
        <taxon>Actinomycetota</taxon>
        <taxon>Actinomycetes</taxon>
        <taxon>Kitasatosporales</taxon>
        <taxon>Streptomycetaceae</taxon>
        <taxon>Streptomyces</taxon>
    </lineage>
</organism>
<dbReference type="SUPFAM" id="SSF50129">
    <property type="entry name" value="GroES-like"/>
    <property type="match status" value="1"/>
</dbReference>
<keyword evidence="1" id="KW-0521">NADP</keyword>